<keyword evidence="2" id="KW-1185">Reference proteome</keyword>
<dbReference type="EMBL" id="QXTE01000152">
    <property type="protein sequence ID" value="TFK03795.1"/>
    <property type="molecule type" value="Genomic_DNA"/>
</dbReference>
<accession>A0A4D9E5J4</accession>
<comment type="caution">
    <text evidence="1">The sequence shown here is derived from an EMBL/GenBank/DDBJ whole genome shotgun (WGS) entry which is preliminary data.</text>
</comment>
<evidence type="ECO:0000313" key="1">
    <source>
        <dbReference type="EMBL" id="TFK03795.1"/>
    </source>
</evidence>
<evidence type="ECO:0000313" key="2">
    <source>
        <dbReference type="Proteomes" id="UP000297703"/>
    </source>
</evidence>
<dbReference type="AlphaFoldDB" id="A0A4D9E5J4"/>
<keyword evidence="1" id="KW-0675">Receptor</keyword>
<reference evidence="1 2" key="1">
    <citation type="submission" date="2019-04" db="EMBL/GenBank/DDBJ databases">
        <title>Draft genome of the big-headed turtle Platysternon megacephalum.</title>
        <authorList>
            <person name="Gong S."/>
        </authorList>
    </citation>
    <scope>NUCLEOTIDE SEQUENCE [LARGE SCALE GENOMIC DNA]</scope>
    <source>
        <strain evidence="1">DO16091913</strain>
        <tissue evidence="1">Muscle</tissue>
    </source>
</reference>
<protein>
    <submittedName>
        <fullName evidence="1">Sphingosine 1-phosphate receptor 1</fullName>
    </submittedName>
</protein>
<proteinExistence type="predicted"/>
<name>A0A4D9E5J4_9SAUR</name>
<organism evidence="1 2">
    <name type="scientific">Platysternon megacephalum</name>
    <name type="common">big-headed turtle</name>
    <dbReference type="NCBI Taxonomy" id="55544"/>
    <lineage>
        <taxon>Eukaryota</taxon>
        <taxon>Metazoa</taxon>
        <taxon>Chordata</taxon>
        <taxon>Craniata</taxon>
        <taxon>Vertebrata</taxon>
        <taxon>Euteleostomi</taxon>
        <taxon>Archelosauria</taxon>
        <taxon>Testudinata</taxon>
        <taxon>Testudines</taxon>
        <taxon>Cryptodira</taxon>
        <taxon>Durocryptodira</taxon>
        <taxon>Testudinoidea</taxon>
        <taxon>Platysternidae</taxon>
        <taxon>Platysternon</taxon>
    </lineage>
</organism>
<gene>
    <name evidence="1" type="ORF">DR999_PMT13825</name>
</gene>
<sequence length="152" mass="17181">MGGSCFLNNPKISFQEFLVPRGNSFKEQKKNQIGPHSSESFSCQHRFLKQNSQEAILPLNFVLCLQVFLVRRGRCGLYFFQSLQVGVSPKSFLLENGIPEKAASVGYRSRPIGSRNNCLQPRTLERSPQHNMNLITCQAPAQSQYDTEVRGE</sequence>
<reference evidence="1 2" key="2">
    <citation type="submission" date="2019-04" db="EMBL/GenBank/DDBJ databases">
        <title>The genome sequence of big-headed turtle.</title>
        <authorList>
            <person name="Gong S."/>
        </authorList>
    </citation>
    <scope>NUCLEOTIDE SEQUENCE [LARGE SCALE GENOMIC DNA]</scope>
    <source>
        <strain evidence="1">DO16091913</strain>
        <tissue evidence="1">Muscle</tissue>
    </source>
</reference>
<dbReference type="Proteomes" id="UP000297703">
    <property type="component" value="Unassembled WGS sequence"/>
</dbReference>